<dbReference type="GO" id="GO:0004817">
    <property type="term" value="F:cysteine-tRNA ligase activity"/>
    <property type="evidence" value="ECO:0007669"/>
    <property type="project" value="InterPro"/>
</dbReference>
<accession>X1PBR8</accession>
<dbReference type="Gene3D" id="1.20.120.640">
    <property type="entry name" value="Anticodon-binding domain of a subclass of class I aminoacyl-tRNA synthetases"/>
    <property type="match status" value="1"/>
</dbReference>
<dbReference type="SUPFAM" id="SSF47323">
    <property type="entry name" value="Anticodon-binding domain of a subclass of class I aminoacyl-tRNA synthetases"/>
    <property type="match status" value="1"/>
</dbReference>
<gene>
    <name evidence="2" type="ORF">S06H3_38851</name>
</gene>
<dbReference type="Pfam" id="PF09190">
    <property type="entry name" value="DALR_2"/>
    <property type="match status" value="1"/>
</dbReference>
<dbReference type="GO" id="GO:0006423">
    <property type="term" value="P:cysteinyl-tRNA aminoacylation"/>
    <property type="evidence" value="ECO:0007669"/>
    <property type="project" value="InterPro"/>
</dbReference>
<dbReference type="AlphaFoldDB" id="X1PBR8"/>
<evidence type="ECO:0000313" key="2">
    <source>
        <dbReference type="EMBL" id="GAI39901.1"/>
    </source>
</evidence>
<protein>
    <recommendedName>
        <fullName evidence="1">Cysteinyl-tRNA synthetase class Ia DALR domain-containing protein</fullName>
    </recommendedName>
</protein>
<feature type="non-terminal residue" evidence="2">
    <location>
        <position position="1"/>
    </location>
</feature>
<dbReference type="InterPro" id="IPR015273">
    <property type="entry name" value="Cys-tRNA-synt_Ia_DALR"/>
</dbReference>
<proteinExistence type="predicted"/>
<dbReference type="SMART" id="SM00840">
    <property type="entry name" value="DALR_2"/>
    <property type="match status" value="1"/>
</dbReference>
<feature type="domain" description="Cysteinyl-tRNA synthetase class Ia DALR" evidence="1">
    <location>
        <begin position="14"/>
        <end position="80"/>
    </location>
</feature>
<dbReference type="EMBL" id="BARV01023713">
    <property type="protein sequence ID" value="GAI39901.1"/>
    <property type="molecule type" value="Genomic_DNA"/>
</dbReference>
<evidence type="ECO:0000259" key="1">
    <source>
        <dbReference type="SMART" id="SM00840"/>
    </source>
</evidence>
<reference evidence="2" key="1">
    <citation type="journal article" date="2014" name="Front. Microbiol.">
        <title>High frequency of phylogenetically diverse reductive dehalogenase-homologous genes in deep subseafloor sedimentary metagenomes.</title>
        <authorList>
            <person name="Kawai M."/>
            <person name="Futagami T."/>
            <person name="Toyoda A."/>
            <person name="Takaki Y."/>
            <person name="Nishi S."/>
            <person name="Hori S."/>
            <person name="Arai W."/>
            <person name="Tsubouchi T."/>
            <person name="Morono Y."/>
            <person name="Uchiyama I."/>
            <person name="Ito T."/>
            <person name="Fujiyama A."/>
            <person name="Inagaki F."/>
            <person name="Takami H."/>
        </authorList>
    </citation>
    <scope>NUCLEOTIDE SEQUENCE</scope>
    <source>
        <strain evidence="2">Expedition CK06-06</strain>
    </source>
</reference>
<organism evidence="2">
    <name type="scientific">marine sediment metagenome</name>
    <dbReference type="NCBI Taxonomy" id="412755"/>
    <lineage>
        <taxon>unclassified sequences</taxon>
        <taxon>metagenomes</taxon>
        <taxon>ecological metagenomes</taxon>
    </lineage>
</organism>
<comment type="caution">
    <text evidence="2">The sequence shown here is derived from an EMBL/GenBank/DDBJ whole genome shotgun (WGS) entry which is preliminary data.</text>
</comment>
<dbReference type="InterPro" id="IPR009080">
    <property type="entry name" value="tRNAsynth_Ia_anticodon-bd"/>
</dbReference>
<name>X1PBR8_9ZZZZ</name>
<dbReference type="GO" id="GO:0005524">
    <property type="term" value="F:ATP binding"/>
    <property type="evidence" value="ECO:0007669"/>
    <property type="project" value="InterPro"/>
</dbReference>
<dbReference type="GO" id="GO:0005737">
    <property type="term" value="C:cytoplasm"/>
    <property type="evidence" value="ECO:0007669"/>
    <property type="project" value="InterPro"/>
</dbReference>
<sequence>EPTGEMITETNQKQFIEAMDDDFNTAQAVAVLFDVARDINRADEAGLEAKEARQILLELANILGLTLKEPEMPPLEAEPLIDLQRSIIAKARKANLDKLIKEIGIALNTGIDAD</sequence>